<dbReference type="InterPro" id="IPR015943">
    <property type="entry name" value="WD40/YVTN_repeat-like_dom_sf"/>
</dbReference>
<accession>A0A6B2G7W7</accession>
<protein>
    <submittedName>
        <fullName evidence="2">DmX-like protein 2 (Trinotate prediction)</fullName>
    </submittedName>
</protein>
<proteinExistence type="predicted"/>
<dbReference type="PROSITE" id="PS50082">
    <property type="entry name" value="WD_REPEATS_2"/>
    <property type="match status" value="1"/>
</dbReference>
<reference evidence="2" key="1">
    <citation type="submission" date="2018-11" db="EMBL/GenBank/DDBJ databases">
        <title>Myxobolus squamalis genome and transcriptome.</title>
        <authorList>
            <person name="Yahalomi D."/>
            <person name="Atkinson S.D."/>
            <person name="Neuhof M."/>
            <person name="Chang E.S."/>
            <person name="Philippe H."/>
            <person name="Cartwright P."/>
            <person name="Bartholomew J.L."/>
            <person name="Huchon D."/>
        </authorList>
    </citation>
    <scope>NUCLEOTIDE SEQUENCE</scope>
    <source>
        <strain evidence="2">71B08</strain>
        <tissue evidence="2">Whole</tissue>
    </source>
</reference>
<dbReference type="EMBL" id="GHBR01011149">
    <property type="protein sequence ID" value="NDJ99660.1"/>
    <property type="molecule type" value="Transcribed_RNA"/>
</dbReference>
<dbReference type="Gene3D" id="2.130.10.10">
    <property type="entry name" value="YVTN repeat-like/Quinoprotein amine dehydrogenase"/>
    <property type="match status" value="1"/>
</dbReference>
<evidence type="ECO:0000313" key="2">
    <source>
        <dbReference type="EMBL" id="NDJ99660.1"/>
    </source>
</evidence>
<dbReference type="SUPFAM" id="SSF50978">
    <property type="entry name" value="WD40 repeat-like"/>
    <property type="match status" value="1"/>
</dbReference>
<sequence>MPPRSRLTCSFLSHEHGCSTVAYSSLTQSLIIGGRKGSLSIFDLRAQKMLTSIHHAHDTPISCLSVDQNIIATGSMDGVVKTWSLITSGSKNYIEPCNTFLPKPTPTTHKIRDSRIYCIRIQERYLFSTSNGVLSIRILDH</sequence>
<evidence type="ECO:0000256" key="1">
    <source>
        <dbReference type="PROSITE-ProRule" id="PRU00221"/>
    </source>
</evidence>
<keyword evidence="1" id="KW-0853">WD repeat</keyword>
<dbReference type="InterPro" id="IPR001680">
    <property type="entry name" value="WD40_rpt"/>
</dbReference>
<dbReference type="InterPro" id="IPR036322">
    <property type="entry name" value="WD40_repeat_dom_sf"/>
</dbReference>
<name>A0A6B2G7W7_MYXSQ</name>
<feature type="repeat" description="WD" evidence="1">
    <location>
        <begin position="54"/>
        <end position="85"/>
    </location>
</feature>
<dbReference type="AlphaFoldDB" id="A0A6B2G7W7"/>
<dbReference type="Pfam" id="PF00400">
    <property type="entry name" value="WD40"/>
    <property type="match status" value="1"/>
</dbReference>
<dbReference type="SMART" id="SM00320">
    <property type="entry name" value="WD40"/>
    <property type="match status" value="2"/>
</dbReference>
<organism evidence="2">
    <name type="scientific">Myxobolus squamalis</name>
    <name type="common">Myxosporean</name>
    <dbReference type="NCBI Taxonomy" id="59785"/>
    <lineage>
        <taxon>Eukaryota</taxon>
        <taxon>Metazoa</taxon>
        <taxon>Cnidaria</taxon>
        <taxon>Myxozoa</taxon>
        <taxon>Myxosporea</taxon>
        <taxon>Bivalvulida</taxon>
        <taxon>Platysporina</taxon>
        <taxon>Myxobolidae</taxon>
        <taxon>Myxobolus</taxon>
    </lineage>
</organism>